<dbReference type="AlphaFoldDB" id="A0A498KJ61"/>
<gene>
    <name evidence="2" type="ORF">DVH24_017837</name>
</gene>
<evidence type="ECO:0000313" key="3">
    <source>
        <dbReference type="Proteomes" id="UP000290289"/>
    </source>
</evidence>
<protein>
    <submittedName>
        <fullName evidence="2">Uncharacterized protein</fullName>
    </submittedName>
</protein>
<reference evidence="2 3" key="1">
    <citation type="submission" date="2018-10" db="EMBL/GenBank/DDBJ databases">
        <title>A high-quality apple genome assembly.</title>
        <authorList>
            <person name="Hu J."/>
        </authorList>
    </citation>
    <scope>NUCLEOTIDE SEQUENCE [LARGE SCALE GENOMIC DNA]</scope>
    <source>
        <strain evidence="3">cv. HFTH1</strain>
        <tissue evidence="2">Young leaf</tissue>
    </source>
</reference>
<evidence type="ECO:0000313" key="2">
    <source>
        <dbReference type="EMBL" id="RXI05795.1"/>
    </source>
</evidence>
<dbReference type="Proteomes" id="UP000290289">
    <property type="component" value="Chromosome 2"/>
</dbReference>
<comment type="caution">
    <text evidence="2">The sequence shown here is derived from an EMBL/GenBank/DDBJ whole genome shotgun (WGS) entry which is preliminary data.</text>
</comment>
<evidence type="ECO:0000256" key="1">
    <source>
        <dbReference type="SAM" id="MobiDB-lite"/>
    </source>
</evidence>
<accession>A0A498KJ61</accession>
<feature type="region of interest" description="Disordered" evidence="1">
    <location>
        <begin position="43"/>
        <end position="77"/>
    </location>
</feature>
<organism evidence="2 3">
    <name type="scientific">Malus domestica</name>
    <name type="common">Apple</name>
    <name type="synonym">Pyrus malus</name>
    <dbReference type="NCBI Taxonomy" id="3750"/>
    <lineage>
        <taxon>Eukaryota</taxon>
        <taxon>Viridiplantae</taxon>
        <taxon>Streptophyta</taxon>
        <taxon>Embryophyta</taxon>
        <taxon>Tracheophyta</taxon>
        <taxon>Spermatophyta</taxon>
        <taxon>Magnoliopsida</taxon>
        <taxon>eudicotyledons</taxon>
        <taxon>Gunneridae</taxon>
        <taxon>Pentapetalae</taxon>
        <taxon>rosids</taxon>
        <taxon>fabids</taxon>
        <taxon>Rosales</taxon>
        <taxon>Rosaceae</taxon>
        <taxon>Amygdaloideae</taxon>
        <taxon>Maleae</taxon>
        <taxon>Malus</taxon>
    </lineage>
</organism>
<dbReference type="PANTHER" id="PTHR34198:SF21">
    <property type="entry name" value="PROTEIN, PUTATIVE-RELATED"/>
    <property type="match status" value="1"/>
</dbReference>
<dbReference type="PANTHER" id="PTHR34198">
    <property type="entry name" value="OS01G0175100 PROTEIN"/>
    <property type="match status" value="1"/>
</dbReference>
<keyword evidence="3" id="KW-1185">Reference proteome</keyword>
<sequence length="121" mass="13637">MSTNLINFRPILTAPCAAGHRRPSSVGGKGSPSKWWTPIFGWSSEPDYIDPEAKTESDDKDEGGAADSKQRRSRFVPGCFTEEKARQLRIKTIEMETYHDAMYHSSIANRLASDFRNRSDL</sequence>
<dbReference type="STRING" id="3750.A0A498KJ61"/>
<proteinExistence type="predicted"/>
<dbReference type="EMBL" id="RDQH01000328">
    <property type="protein sequence ID" value="RXI05795.1"/>
    <property type="molecule type" value="Genomic_DNA"/>
</dbReference>
<name>A0A498KJ61_MALDO</name>